<dbReference type="Pfam" id="PF21982">
    <property type="entry name" value="RecX_HTH1"/>
    <property type="match status" value="1"/>
</dbReference>
<dbReference type="PANTHER" id="PTHR33602:SF1">
    <property type="entry name" value="REGULATORY PROTEIN RECX FAMILY PROTEIN"/>
    <property type="match status" value="1"/>
</dbReference>
<dbReference type="EMBL" id="BRPL01000002">
    <property type="protein sequence ID" value="GLB47052.1"/>
    <property type="molecule type" value="Genomic_DNA"/>
</dbReference>
<evidence type="ECO:0000259" key="7">
    <source>
        <dbReference type="Pfam" id="PF02631"/>
    </source>
</evidence>
<comment type="similarity">
    <text evidence="3 6">Belongs to the RecX family.</text>
</comment>
<evidence type="ECO:0000313" key="11">
    <source>
        <dbReference type="Proteomes" id="UP001144204"/>
    </source>
</evidence>
<evidence type="ECO:0000256" key="3">
    <source>
        <dbReference type="ARBA" id="ARBA00009695"/>
    </source>
</evidence>
<dbReference type="InterPro" id="IPR053926">
    <property type="entry name" value="RecX_HTH_1st"/>
</dbReference>
<evidence type="ECO:0000256" key="1">
    <source>
        <dbReference type="ARBA" id="ARBA00003529"/>
    </source>
</evidence>
<dbReference type="InterPro" id="IPR003783">
    <property type="entry name" value="Regulatory_RecX"/>
</dbReference>
<dbReference type="InterPro" id="IPR036388">
    <property type="entry name" value="WH-like_DNA-bd_sf"/>
</dbReference>
<evidence type="ECO:0000256" key="2">
    <source>
        <dbReference type="ARBA" id="ARBA00004496"/>
    </source>
</evidence>
<comment type="caution">
    <text evidence="10">The sequence shown here is derived from an EMBL/GenBank/DDBJ whole genome shotgun (WGS) entry which is preliminary data.</text>
</comment>
<name>A0A9W6B1C6_9LACO</name>
<dbReference type="InterPro" id="IPR053924">
    <property type="entry name" value="RecX_HTH_2nd"/>
</dbReference>
<feature type="domain" description="RecX second three-helical" evidence="7">
    <location>
        <begin position="108"/>
        <end position="149"/>
    </location>
</feature>
<dbReference type="GO" id="GO:0005737">
    <property type="term" value="C:cytoplasm"/>
    <property type="evidence" value="ECO:0007669"/>
    <property type="project" value="UniProtKB-SubCell"/>
</dbReference>
<comment type="function">
    <text evidence="1 6">Modulates RecA activity.</text>
</comment>
<dbReference type="Pfam" id="PF02631">
    <property type="entry name" value="RecX_HTH2"/>
    <property type="match status" value="1"/>
</dbReference>
<keyword evidence="5 6" id="KW-0963">Cytoplasm</keyword>
<evidence type="ECO:0000256" key="6">
    <source>
        <dbReference type="HAMAP-Rule" id="MF_01114"/>
    </source>
</evidence>
<feature type="domain" description="RecX third three-helical" evidence="8">
    <location>
        <begin position="163"/>
        <end position="203"/>
    </location>
</feature>
<organism evidence="10 11">
    <name type="scientific">Philodulcilactobacillus myokoensis</name>
    <dbReference type="NCBI Taxonomy" id="2929573"/>
    <lineage>
        <taxon>Bacteria</taxon>
        <taxon>Bacillati</taxon>
        <taxon>Bacillota</taxon>
        <taxon>Bacilli</taxon>
        <taxon>Lactobacillales</taxon>
        <taxon>Lactobacillaceae</taxon>
        <taxon>Philodulcilactobacillus</taxon>
    </lineage>
</organism>
<dbReference type="GO" id="GO:0006282">
    <property type="term" value="P:regulation of DNA repair"/>
    <property type="evidence" value="ECO:0007669"/>
    <property type="project" value="UniProtKB-UniRule"/>
</dbReference>
<reference evidence="10" key="1">
    <citation type="submission" date="2022-07" db="EMBL/GenBank/DDBJ databases">
        <authorList>
            <person name="Kouya T."/>
            <person name="Ishiyama Y."/>
        </authorList>
    </citation>
    <scope>NUCLEOTIDE SEQUENCE</scope>
    <source>
        <strain evidence="10">WR16-4</strain>
    </source>
</reference>
<sequence>MANKITKIKAQKRKGRYNVYINQHYAFPISESVMIKYRVFKGMEVDEKLKQKLEHADNISKLYNRAIDYLANQLRTENEIRVKLKSITDDPDAIEMVVQHLKNEKLVDDRNYANSYVRTKMRINAFGPNKIIEQLKLKHIDENLIDEAIDNNYEHHQLIDNGVYQAERIFKKHQHDAFRKRIQKTKIGMVRKGFSYPQIDEIMTQIEFQPDDDHQRQLLNQKGQQIWHQNRGYDLSKRILKTKQKLYRRGFLMDDINSWIDRIVQN</sequence>
<comment type="subcellular location">
    <subcellularLocation>
        <location evidence="2 6">Cytoplasm</location>
    </subcellularLocation>
</comment>
<evidence type="ECO:0000259" key="8">
    <source>
        <dbReference type="Pfam" id="PF21981"/>
    </source>
</evidence>
<accession>A0A9W6B1C6</accession>
<feature type="domain" description="RecX first three-helical" evidence="9">
    <location>
        <begin position="63"/>
        <end position="101"/>
    </location>
</feature>
<dbReference type="PANTHER" id="PTHR33602">
    <property type="entry name" value="REGULATORY PROTEIN RECX FAMILY PROTEIN"/>
    <property type="match status" value="1"/>
</dbReference>
<evidence type="ECO:0000259" key="9">
    <source>
        <dbReference type="Pfam" id="PF21982"/>
    </source>
</evidence>
<proteinExistence type="inferred from homology"/>
<dbReference type="Proteomes" id="UP001144204">
    <property type="component" value="Unassembled WGS sequence"/>
</dbReference>
<evidence type="ECO:0000256" key="5">
    <source>
        <dbReference type="ARBA" id="ARBA00022490"/>
    </source>
</evidence>
<dbReference type="Pfam" id="PF21981">
    <property type="entry name" value="RecX_HTH3"/>
    <property type="match status" value="2"/>
</dbReference>
<protein>
    <recommendedName>
        <fullName evidence="4 6">Regulatory protein RecX</fullName>
    </recommendedName>
</protein>
<dbReference type="AlphaFoldDB" id="A0A9W6B1C6"/>
<dbReference type="InterPro" id="IPR053925">
    <property type="entry name" value="RecX_HTH_3rd"/>
</dbReference>
<evidence type="ECO:0000256" key="4">
    <source>
        <dbReference type="ARBA" id="ARBA00018111"/>
    </source>
</evidence>
<dbReference type="HAMAP" id="MF_01114">
    <property type="entry name" value="RecX"/>
    <property type="match status" value="1"/>
</dbReference>
<keyword evidence="11" id="KW-1185">Reference proteome</keyword>
<dbReference type="Gene3D" id="1.10.10.10">
    <property type="entry name" value="Winged helix-like DNA-binding domain superfamily/Winged helix DNA-binding domain"/>
    <property type="match status" value="4"/>
</dbReference>
<gene>
    <name evidence="6 10" type="primary">recX</name>
    <name evidence="10" type="ORF">WR164_10310</name>
</gene>
<evidence type="ECO:0000313" key="10">
    <source>
        <dbReference type="EMBL" id="GLB47052.1"/>
    </source>
</evidence>
<feature type="domain" description="RecX third three-helical" evidence="8">
    <location>
        <begin position="219"/>
        <end position="260"/>
    </location>
</feature>
<reference evidence="10" key="2">
    <citation type="journal article" date="2023" name="PLoS ONE">
        <title>Philodulcilactobacillus myokoensis gen. nov., sp. nov., a fructophilic, acidophilic, and agar-phobic lactic acid bacterium isolated from fermented vegetable extracts.</title>
        <authorList>
            <person name="Kouya T."/>
            <person name="Ishiyama Y."/>
            <person name="Ohashi S."/>
            <person name="Kumakubo R."/>
            <person name="Yamazaki T."/>
            <person name="Otaki T."/>
        </authorList>
    </citation>
    <scope>NUCLEOTIDE SEQUENCE</scope>
    <source>
        <strain evidence="10">WR16-4</strain>
    </source>
</reference>
<dbReference type="RefSeq" id="WP_286136511.1">
    <property type="nucleotide sequence ID" value="NZ_BRPL01000002.1"/>
</dbReference>